<evidence type="ECO:0000259" key="4">
    <source>
        <dbReference type="Pfam" id="PF25904"/>
    </source>
</evidence>
<dbReference type="Proteomes" id="UP000277580">
    <property type="component" value="Unassembled WGS sequence"/>
</dbReference>
<name>A0A3N4L0F7_9PEZI</name>
<dbReference type="InterPro" id="IPR029063">
    <property type="entry name" value="SAM-dependent_MTases_sf"/>
</dbReference>
<dbReference type="OrthoDB" id="296065at2759"/>
<evidence type="ECO:0000313" key="5">
    <source>
        <dbReference type="EMBL" id="RPB14982.1"/>
    </source>
</evidence>
<dbReference type="SUPFAM" id="SSF53335">
    <property type="entry name" value="S-adenosyl-L-methionine-dependent methyltransferases"/>
    <property type="match status" value="1"/>
</dbReference>
<dbReference type="GO" id="GO:0008168">
    <property type="term" value="F:methyltransferase activity"/>
    <property type="evidence" value="ECO:0007669"/>
    <property type="project" value="UniProtKB-KW"/>
</dbReference>
<keyword evidence="2" id="KW-0808">Transferase</keyword>
<dbReference type="PRINTS" id="PR00507">
    <property type="entry name" value="N12N6MTFRASE"/>
</dbReference>
<protein>
    <submittedName>
        <fullName evidence="5">Uncharacterized protein</fullName>
    </submittedName>
</protein>
<gene>
    <name evidence="5" type="ORF">P167DRAFT_502671</name>
</gene>
<sequence length="346" mass="37780">MQKEGEEAEAEGMSIVPPATIPLGDDEPIECLIHFAQIHETFRKAEIDALAVLHGIEVVWTGYSDDSPYATLLLPSRTSARTLVSRSILTKAIYELWATSPTLPHLHTTIQQRTPHLWPRLTPHPFKFTIETYNSSHTSAAQLALINTFSYLPLTGPISLHNPTTTFTLLESYTPHSPTPHTLHFGLRLAPGARHLPDTYDLKKRTYIGTTSMDAALSLITANLSLCAASKLIYDPFAGTGSFLVSAAAFGAHTWGSDIDGRQIRGKPGGPGVKDNFVQYGLTDAYIDGFVSDLTNTPVVAGGRRFLDAVVCDPPYGVREGLKVLGSRDREKGREAVVRDGVLRHL</sequence>
<dbReference type="STRING" id="1392247.A0A3N4L0F7"/>
<dbReference type="GO" id="GO:0003676">
    <property type="term" value="F:nucleic acid binding"/>
    <property type="evidence" value="ECO:0007669"/>
    <property type="project" value="InterPro"/>
</dbReference>
<evidence type="ECO:0000259" key="3">
    <source>
        <dbReference type="Pfam" id="PF01170"/>
    </source>
</evidence>
<dbReference type="GO" id="GO:0043527">
    <property type="term" value="C:tRNA methyltransferase complex"/>
    <property type="evidence" value="ECO:0007669"/>
    <property type="project" value="UniProtKB-ARBA"/>
</dbReference>
<feature type="domain" description="Ribosomal RNA large subunit methyltransferase K/L-like methyltransferase" evidence="3">
    <location>
        <begin position="204"/>
        <end position="321"/>
    </location>
</feature>
<dbReference type="Pfam" id="PF25904">
    <property type="entry name" value="Tmrp11_N"/>
    <property type="match status" value="1"/>
</dbReference>
<evidence type="ECO:0000313" key="6">
    <source>
        <dbReference type="Proteomes" id="UP000277580"/>
    </source>
</evidence>
<proteinExistence type="predicted"/>
<feature type="domain" description="tRNA (guanine(10)-N(2))-methyltransferase TRMT11 N-terminal" evidence="4">
    <location>
        <begin position="30"/>
        <end position="194"/>
    </location>
</feature>
<dbReference type="InterPro" id="IPR000241">
    <property type="entry name" value="RlmKL-like_Mtase"/>
</dbReference>
<dbReference type="EMBL" id="ML119115">
    <property type="protein sequence ID" value="RPB14982.1"/>
    <property type="molecule type" value="Genomic_DNA"/>
</dbReference>
<dbReference type="Pfam" id="PF01170">
    <property type="entry name" value="UPF0020"/>
    <property type="match status" value="1"/>
</dbReference>
<dbReference type="GO" id="GO:0032259">
    <property type="term" value="P:methylation"/>
    <property type="evidence" value="ECO:0007669"/>
    <property type="project" value="UniProtKB-KW"/>
</dbReference>
<dbReference type="CDD" id="cd02440">
    <property type="entry name" value="AdoMet_MTases"/>
    <property type="match status" value="1"/>
</dbReference>
<evidence type="ECO:0000256" key="2">
    <source>
        <dbReference type="ARBA" id="ARBA00022679"/>
    </source>
</evidence>
<keyword evidence="1" id="KW-0489">Methyltransferase</keyword>
<keyword evidence="6" id="KW-1185">Reference proteome</keyword>
<dbReference type="AlphaFoldDB" id="A0A3N4L0F7"/>
<dbReference type="InterPro" id="IPR002052">
    <property type="entry name" value="DNA_methylase_N6_adenine_CS"/>
</dbReference>
<evidence type="ECO:0000256" key="1">
    <source>
        <dbReference type="ARBA" id="ARBA00022603"/>
    </source>
</evidence>
<organism evidence="5 6">
    <name type="scientific">Morchella conica CCBAS932</name>
    <dbReference type="NCBI Taxonomy" id="1392247"/>
    <lineage>
        <taxon>Eukaryota</taxon>
        <taxon>Fungi</taxon>
        <taxon>Dikarya</taxon>
        <taxon>Ascomycota</taxon>
        <taxon>Pezizomycotina</taxon>
        <taxon>Pezizomycetes</taxon>
        <taxon>Pezizales</taxon>
        <taxon>Morchellaceae</taxon>
        <taxon>Morchella</taxon>
    </lineage>
</organism>
<dbReference type="PIRSF" id="PIRSF017259">
    <property type="entry name" value="tRNA_mtfrase_TRM11"/>
    <property type="match status" value="1"/>
</dbReference>
<dbReference type="GO" id="GO:0005737">
    <property type="term" value="C:cytoplasm"/>
    <property type="evidence" value="ECO:0007669"/>
    <property type="project" value="TreeGrafter"/>
</dbReference>
<accession>A0A3N4L0F7</accession>
<dbReference type="PROSITE" id="PS00092">
    <property type="entry name" value="N6_MTASE"/>
    <property type="match status" value="1"/>
</dbReference>
<dbReference type="Gene3D" id="3.40.50.150">
    <property type="entry name" value="Vaccinia Virus protein VP39"/>
    <property type="match status" value="1"/>
</dbReference>
<feature type="non-terminal residue" evidence="5">
    <location>
        <position position="346"/>
    </location>
</feature>
<reference evidence="5 6" key="1">
    <citation type="journal article" date="2018" name="Nat. Ecol. Evol.">
        <title>Pezizomycetes genomes reveal the molecular basis of ectomycorrhizal truffle lifestyle.</title>
        <authorList>
            <person name="Murat C."/>
            <person name="Payen T."/>
            <person name="Noel B."/>
            <person name="Kuo A."/>
            <person name="Morin E."/>
            <person name="Chen J."/>
            <person name="Kohler A."/>
            <person name="Krizsan K."/>
            <person name="Balestrini R."/>
            <person name="Da Silva C."/>
            <person name="Montanini B."/>
            <person name="Hainaut M."/>
            <person name="Levati E."/>
            <person name="Barry K.W."/>
            <person name="Belfiori B."/>
            <person name="Cichocki N."/>
            <person name="Clum A."/>
            <person name="Dockter R.B."/>
            <person name="Fauchery L."/>
            <person name="Guy J."/>
            <person name="Iotti M."/>
            <person name="Le Tacon F."/>
            <person name="Lindquist E.A."/>
            <person name="Lipzen A."/>
            <person name="Malagnac F."/>
            <person name="Mello A."/>
            <person name="Molinier V."/>
            <person name="Miyauchi S."/>
            <person name="Poulain J."/>
            <person name="Riccioni C."/>
            <person name="Rubini A."/>
            <person name="Sitrit Y."/>
            <person name="Splivallo R."/>
            <person name="Traeger S."/>
            <person name="Wang M."/>
            <person name="Zifcakova L."/>
            <person name="Wipf D."/>
            <person name="Zambonelli A."/>
            <person name="Paolocci F."/>
            <person name="Nowrousian M."/>
            <person name="Ottonello S."/>
            <person name="Baldrian P."/>
            <person name="Spatafora J.W."/>
            <person name="Henrissat B."/>
            <person name="Nagy L.G."/>
            <person name="Aury J.M."/>
            <person name="Wincker P."/>
            <person name="Grigoriev I.V."/>
            <person name="Bonfante P."/>
            <person name="Martin F.M."/>
        </authorList>
    </citation>
    <scope>NUCLEOTIDE SEQUENCE [LARGE SCALE GENOMIC DNA]</scope>
    <source>
        <strain evidence="5 6">CCBAS932</strain>
    </source>
</reference>
<dbReference type="FunCoup" id="A0A3N4L0F7">
    <property type="interactions" value="814"/>
</dbReference>
<dbReference type="PANTHER" id="PTHR13370">
    <property type="entry name" value="RNA METHYLASE-RELATED"/>
    <property type="match status" value="1"/>
</dbReference>
<dbReference type="InParanoid" id="A0A3N4L0F7"/>
<dbReference type="InterPro" id="IPR059073">
    <property type="entry name" value="TRMT11_N"/>
</dbReference>
<dbReference type="PANTHER" id="PTHR13370:SF3">
    <property type="entry name" value="TRNA (GUANINE(10)-N2)-METHYLTRANSFERASE HOMOLOG"/>
    <property type="match status" value="1"/>
</dbReference>